<dbReference type="AlphaFoldDB" id="A0A0C9W9B9"/>
<name>A0A0C9W9B9_9AGAM</name>
<accession>A0A0C9W9B9</accession>
<sequence>VTGLTTRHIGEHFQQLNETIVKYFWKMITIFSSPPFYTKYISMPPHNKMHAKICNNTRFWPFFKDTIGVLDGSHIHAAPSLKDHRVFCNRK</sequence>
<dbReference type="HOGENOM" id="CLU_040082_6_1_1"/>
<evidence type="ECO:0000313" key="1">
    <source>
        <dbReference type="EMBL" id="KIJ59831.1"/>
    </source>
</evidence>
<dbReference type="Proteomes" id="UP000053820">
    <property type="component" value="Unassembled WGS sequence"/>
</dbReference>
<dbReference type="OrthoDB" id="2617866at2759"/>
<dbReference type="EMBL" id="KN839880">
    <property type="protein sequence ID" value="KIJ59831.1"/>
    <property type="molecule type" value="Genomic_DNA"/>
</dbReference>
<keyword evidence="2" id="KW-1185">Reference proteome</keyword>
<reference evidence="1 2" key="1">
    <citation type="submission" date="2014-04" db="EMBL/GenBank/DDBJ databases">
        <title>Evolutionary Origins and Diversification of the Mycorrhizal Mutualists.</title>
        <authorList>
            <consortium name="DOE Joint Genome Institute"/>
            <consortium name="Mycorrhizal Genomics Consortium"/>
            <person name="Kohler A."/>
            <person name="Kuo A."/>
            <person name="Nagy L.G."/>
            <person name="Floudas D."/>
            <person name="Copeland A."/>
            <person name="Barry K.W."/>
            <person name="Cichocki N."/>
            <person name="Veneault-Fourrey C."/>
            <person name="LaButti K."/>
            <person name="Lindquist E.A."/>
            <person name="Lipzen A."/>
            <person name="Lundell T."/>
            <person name="Morin E."/>
            <person name="Murat C."/>
            <person name="Riley R."/>
            <person name="Ohm R."/>
            <person name="Sun H."/>
            <person name="Tunlid A."/>
            <person name="Henrissat B."/>
            <person name="Grigoriev I.V."/>
            <person name="Hibbett D.S."/>
            <person name="Martin F."/>
        </authorList>
    </citation>
    <scope>NUCLEOTIDE SEQUENCE [LARGE SCALE GENOMIC DNA]</scope>
    <source>
        <strain evidence="1 2">MD-312</strain>
    </source>
</reference>
<proteinExistence type="predicted"/>
<evidence type="ECO:0000313" key="2">
    <source>
        <dbReference type="Proteomes" id="UP000053820"/>
    </source>
</evidence>
<feature type="non-terminal residue" evidence="1">
    <location>
        <position position="1"/>
    </location>
</feature>
<evidence type="ECO:0008006" key="3">
    <source>
        <dbReference type="Google" id="ProtNLM"/>
    </source>
</evidence>
<gene>
    <name evidence="1" type="ORF">HYDPIDRAFT_54044</name>
</gene>
<organism evidence="1 2">
    <name type="scientific">Hydnomerulius pinastri MD-312</name>
    <dbReference type="NCBI Taxonomy" id="994086"/>
    <lineage>
        <taxon>Eukaryota</taxon>
        <taxon>Fungi</taxon>
        <taxon>Dikarya</taxon>
        <taxon>Basidiomycota</taxon>
        <taxon>Agaricomycotina</taxon>
        <taxon>Agaricomycetes</taxon>
        <taxon>Agaricomycetidae</taxon>
        <taxon>Boletales</taxon>
        <taxon>Boletales incertae sedis</taxon>
        <taxon>Leucogyrophana</taxon>
    </lineage>
</organism>
<feature type="non-terminal residue" evidence="1">
    <location>
        <position position="91"/>
    </location>
</feature>
<protein>
    <recommendedName>
        <fullName evidence="3">DDE Tnp4 domain-containing protein</fullName>
    </recommendedName>
</protein>